<feature type="transmembrane region" description="Helical" evidence="1">
    <location>
        <begin position="63"/>
        <end position="82"/>
    </location>
</feature>
<keyword evidence="1" id="KW-1133">Transmembrane helix</keyword>
<evidence type="ECO:0000256" key="1">
    <source>
        <dbReference type="SAM" id="Phobius"/>
    </source>
</evidence>
<organism evidence="2 3">
    <name type="scientific">Streptobacillus felis</name>
    <dbReference type="NCBI Taxonomy" id="1384509"/>
    <lineage>
        <taxon>Bacteria</taxon>
        <taxon>Fusobacteriati</taxon>
        <taxon>Fusobacteriota</taxon>
        <taxon>Fusobacteriia</taxon>
        <taxon>Fusobacteriales</taxon>
        <taxon>Leptotrichiaceae</taxon>
        <taxon>Streptobacillus</taxon>
    </lineage>
</organism>
<feature type="transmembrane region" description="Helical" evidence="1">
    <location>
        <begin position="7"/>
        <end position="27"/>
    </location>
</feature>
<keyword evidence="1" id="KW-0812">Transmembrane</keyword>
<proteinExistence type="predicted"/>
<dbReference type="AlphaFoldDB" id="A0A7Z0PHY1"/>
<evidence type="ECO:0000313" key="2">
    <source>
        <dbReference type="EMBL" id="NYV28315.1"/>
    </source>
</evidence>
<keyword evidence="3" id="KW-1185">Reference proteome</keyword>
<comment type="caution">
    <text evidence="2">The sequence shown here is derived from an EMBL/GenBank/DDBJ whole genome shotgun (WGS) entry which is preliminary data.</text>
</comment>
<name>A0A7Z0PHY1_9FUSO</name>
<dbReference type="Proteomes" id="UP000526184">
    <property type="component" value="Unassembled WGS sequence"/>
</dbReference>
<keyword evidence="1" id="KW-0472">Membrane</keyword>
<protein>
    <submittedName>
        <fullName evidence="2">Uncharacterized protein</fullName>
    </submittedName>
</protein>
<feature type="transmembrane region" description="Helical" evidence="1">
    <location>
        <begin position="33"/>
        <end position="56"/>
    </location>
</feature>
<gene>
    <name evidence="2" type="ORF">HP397_05810</name>
</gene>
<evidence type="ECO:0000313" key="3">
    <source>
        <dbReference type="Proteomes" id="UP000526184"/>
    </source>
</evidence>
<dbReference type="RefSeq" id="WP_067320078.1">
    <property type="nucleotide sequence ID" value="NZ_CBCRWS010000035.1"/>
</dbReference>
<sequence>MCIILGIIIALILVIIIGVGSIFFSAIGVLFSFIAAIFLTPYFWIALIVLIILGFISENSWSCLGCFIFTFLVLSIMIYFFFKFLLSIS</sequence>
<accession>A0A7Z0PHY1</accession>
<dbReference type="EMBL" id="JABMKT010000033">
    <property type="protein sequence ID" value="NYV28315.1"/>
    <property type="molecule type" value="Genomic_DNA"/>
</dbReference>
<reference evidence="2 3" key="1">
    <citation type="submission" date="2020-05" db="EMBL/GenBank/DDBJ databases">
        <title>Streptobacillus felis strain LHL191014123.</title>
        <authorList>
            <person name="Fawzy A."/>
            <person name="Rau J."/>
            <person name="Risse K."/>
            <person name="Schauerte N."/>
            <person name="Geiger C."/>
            <person name="Blom J."/>
            <person name="Imirzalioglu C."/>
            <person name="Falgenhauer J."/>
            <person name="Bach A."/>
            <person name="Herden C."/>
            <person name="Eisenberg T."/>
        </authorList>
    </citation>
    <scope>NUCLEOTIDE SEQUENCE [LARGE SCALE GENOMIC DNA]</scope>
    <source>
        <strain evidence="2 3">LHL191014123</strain>
    </source>
</reference>